<sequence>MDMTHAELCEIARMWLTRRNTLCNHGCHLGLLGREWMKGAHVPDVLGFKAVGKRVESVAIQVRLAWSDADESARKQPPAKTLGMGLYRYYLCPEGAIQPYQLPPRWGMLWVTRKGQVVPMAGAVAESWNRLTFHSVAQDWQHERDIEQESWLLVRAMTRQPFSLP</sequence>
<dbReference type="KEGG" id="pden:F1C79_11190"/>
<protein>
    <submittedName>
        <fullName evidence="1">Adenylosuccinate synthase</fullName>
    </submittedName>
</protein>
<evidence type="ECO:0000313" key="2">
    <source>
        <dbReference type="Proteomes" id="UP000326659"/>
    </source>
</evidence>
<dbReference type="EMBL" id="CP043626">
    <property type="protein sequence ID" value="QEY72130.1"/>
    <property type="molecule type" value="Genomic_DNA"/>
</dbReference>
<accession>A0A9X7R4Z5</accession>
<dbReference type="Proteomes" id="UP000326659">
    <property type="component" value="Chromosome"/>
</dbReference>
<reference evidence="1 2" key="1">
    <citation type="submission" date="2019-09" db="EMBL/GenBank/DDBJ databases">
        <title>Prosopis cineraria nodule microbiome.</title>
        <authorList>
            <person name="Chaluvadi S.R."/>
            <person name="Ali R."/>
            <person name="Wang X."/>
        </authorList>
    </citation>
    <scope>NUCLEOTIDE SEQUENCE [LARGE SCALE GENOMIC DNA]</scope>
    <source>
        <strain evidence="1 2">BG1</strain>
    </source>
</reference>
<name>A0A9X7R4Z5_PSEDE</name>
<proteinExistence type="predicted"/>
<gene>
    <name evidence="1" type="ORF">F1C79_11190</name>
</gene>
<evidence type="ECO:0000313" key="1">
    <source>
        <dbReference type="EMBL" id="QEY72130.1"/>
    </source>
</evidence>
<dbReference type="AlphaFoldDB" id="A0A9X7R4Z5"/>
<keyword evidence="2" id="KW-1185">Reference proteome</keyword>
<dbReference type="OrthoDB" id="198812at2"/>
<organism evidence="1 2">
    <name type="scientific">Pseudomonas denitrificans</name>
    <dbReference type="NCBI Taxonomy" id="43306"/>
    <lineage>
        <taxon>Bacteria</taxon>
        <taxon>Pseudomonadati</taxon>
        <taxon>Pseudomonadota</taxon>
        <taxon>Gammaproteobacteria</taxon>
        <taxon>Pseudomonadales</taxon>
        <taxon>Pseudomonadaceae</taxon>
        <taxon>Halopseudomonas</taxon>
    </lineage>
</organism>